<feature type="region of interest" description="Disordered" evidence="1">
    <location>
        <begin position="60"/>
        <end position="116"/>
    </location>
</feature>
<proteinExistence type="predicted"/>
<reference evidence="2 3" key="1">
    <citation type="submission" date="2024-02" db="EMBL/GenBank/DDBJ databases">
        <title>Chromosome-level genome assembly of the Eurasian Minnow (Phoxinus phoxinus).</title>
        <authorList>
            <person name="Oriowo T.O."/>
            <person name="Martin S."/>
            <person name="Stange M."/>
            <person name="Chrysostomakis Y."/>
            <person name="Brown T."/>
            <person name="Winkler S."/>
            <person name="Kukowka S."/>
            <person name="Myers E.W."/>
            <person name="Bohne A."/>
        </authorList>
    </citation>
    <scope>NUCLEOTIDE SEQUENCE [LARGE SCALE GENOMIC DNA]</scope>
    <source>
        <strain evidence="2">ZFMK-TIS-60720</strain>
        <tissue evidence="2">Whole Organism</tissue>
    </source>
</reference>
<dbReference type="Proteomes" id="UP001364617">
    <property type="component" value="Unassembled WGS sequence"/>
</dbReference>
<sequence length="116" mass="12744">MPREQRYHRRTPAAQGRVPSFRRFNSVLMFNLLCHGCHQLTAHSGCSPLLHGPGPPLHNDPLIYGPGPPTLHGPELPMHHDPRLHGPGPPLPNGPGSLQIHGTRARSRVYPADYAP</sequence>
<name>A0AAN9GSR4_9TELE</name>
<dbReference type="AlphaFoldDB" id="A0AAN9GSR4"/>
<dbReference type="EMBL" id="JAYKXH010000023">
    <property type="protein sequence ID" value="KAK7125960.1"/>
    <property type="molecule type" value="Genomic_DNA"/>
</dbReference>
<keyword evidence="3" id="KW-1185">Reference proteome</keyword>
<accession>A0AAN9GSR4</accession>
<evidence type="ECO:0000313" key="2">
    <source>
        <dbReference type="EMBL" id="KAK7125960.1"/>
    </source>
</evidence>
<evidence type="ECO:0000313" key="3">
    <source>
        <dbReference type="Proteomes" id="UP001364617"/>
    </source>
</evidence>
<evidence type="ECO:0000256" key="1">
    <source>
        <dbReference type="SAM" id="MobiDB-lite"/>
    </source>
</evidence>
<protein>
    <submittedName>
        <fullName evidence="2">Uncharacterized protein</fullName>
    </submittedName>
</protein>
<gene>
    <name evidence="2" type="ORF">R3I93_021365</name>
</gene>
<organism evidence="2 3">
    <name type="scientific">Phoxinus phoxinus</name>
    <name type="common">Eurasian minnow</name>
    <dbReference type="NCBI Taxonomy" id="58324"/>
    <lineage>
        <taxon>Eukaryota</taxon>
        <taxon>Metazoa</taxon>
        <taxon>Chordata</taxon>
        <taxon>Craniata</taxon>
        <taxon>Vertebrata</taxon>
        <taxon>Euteleostomi</taxon>
        <taxon>Actinopterygii</taxon>
        <taxon>Neopterygii</taxon>
        <taxon>Teleostei</taxon>
        <taxon>Ostariophysi</taxon>
        <taxon>Cypriniformes</taxon>
        <taxon>Leuciscidae</taxon>
        <taxon>Phoxininae</taxon>
        <taxon>Phoxinus</taxon>
    </lineage>
</organism>
<comment type="caution">
    <text evidence="2">The sequence shown here is derived from an EMBL/GenBank/DDBJ whole genome shotgun (WGS) entry which is preliminary data.</text>
</comment>